<accession>A0ACC5QZY8</accession>
<sequence length="304" mass="34377">MHDLRKLVTSANLLYTFEAAARHESFTLAARELNVTPAAVSHAIRQFEDGIGLKLFDRQHKRVIVTPEGAKLFQNVSQALERILSTINDLKAETSRTPVRLYVSITVATHWLLPRLARIREALPLFDLRLYTSDKLLELPDDGMSIAITGGRGAWPGCHVWLFTKEIIYPVCSPKYLQANGPIRHLKDLRHHRLIHLDDMLHEGVTWRDWFDKFRAPQPKDRGTLVYNNYILVLQATLAAEGVALGWQHVVGDLVKQGDLVRPVKEQMSSGVDVYIVARKGRELSPAACELRDRLIQEGLTITG</sequence>
<evidence type="ECO:0000313" key="2">
    <source>
        <dbReference type="Proteomes" id="UP000616151"/>
    </source>
</evidence>
<gene>
    <name evidence="1" type="ORF">JHL16_06240</name>
</gene>
<organism evidence="1 2">
    <name type="scientific">Taklimakanibacter albus</name>
    <dbReference type="NCBI Taxonomy" id="2800327"/>
    <lineage>
        <taxon>Bacteria</taxon>
        <taxon>Pseudomonadati</taxon>
        <taxon>Pseudomonadota</taxon>
        <taxon>Alphaproteobacteria</taxon>
        <taxon>Hyphomicrobiales</taxon>
        <taxon>Aestuariivirgaceae</taxon>
        <taxon>Taklimakanibacter</taxon>
    </lineage>
</organism>
<dbReference type="EMBL" id="JAENHL010000006">
    <property type="protein sequence ID" value="MBK1865945.1"/>
    <property type="molecule type" value="Genomic_DNA"/>
</dbReference>
<dbReference type="Proteomes" id="UP000616151">
    <property type="component" value="Unassembled WGS sequence"/>
</dbReference>
<evidence type="ECO:0000313" key="1">
    <source>
        <dbReference type="EMBL" id="MBK1865945.1"/>
    </source>
</evidence>
<protein>
    <submittedName>
        <fullName evidence="1">LysR family transcriptional regulator</fullName>
    </submittedName>
</protein>
<proteinExistence type="predicted"/>
<name>A0ACC5QZY8_9HYPH</name>
<comment type="caution">
    <text evidence="1">The sequence shown here is derived from an EMBL/GenBank/DDBJ whole genome shotgun (WGS) entry which is preliminary data.</text>
</comment>
<keyword evidence="2" id="KW-1185">Reference proteome</keyword>
<reference evidence="1" key="1">
    <citation type="submission" date="2021-01" db="EMBL/GenBank/DDBJ databases">
        <authorList>
            <person name="Sun Q."/>
        </authorList>
    </citation>
    <scope>NUCLEOTIDE SEQUENCE</scope>
    <source>
        <strain evidence="1">YIM B02566</strain>
    </source>
</reference>